<dbReference type="AlphaFoldDB" id="A0A927PKT1"/>
<organism evidence="1 2">
    <name type="scientific">Lolliginicoccus lacisalsi</name>
    <dbReference type="NCBI Taxonomy" id="2742202"/>
    <lineage>
        <taxon>Bacteria</taxon>
        <taxon>Bacillati</taxon>
        <taxon>Actinomycetota</taxon>
        <taxon>Actinomycetes</taxon>
        <taxon>Mycobacteriales</taxon>
        <taxon>Hoyosellaceae</taxon>
        <taxon>Lolliginicoccus</taxon>
    </lineage>
</organism>
<comment type="caution">
    <text evidence="1">The sequence shown here is derived from an EMBL/GenBank/DDBJ whole genome shotgun (WGS) entry which is preliminary data.</text>
</comment>
<evidence type="ECO:0000313" key="1">
    <source>
        <dbReference type="EMBL" id="MBD8505114.1"/>
    </source>
</evidence>
<protein>
    <recommendedName>
        <fullName evidence="3">Histone deacetylase</fullName>
    </recommendedName>
</protein>
<proteinExistence type="predicted"/>
<gene>
    <name evidence="1" type="ORF">HT102_01240</name>
</gene>
<evidence type="ECO:0000313" key="2">
    <source>
        <dbReference type="Proteomes" id="UP000642993"/>
    </source>
</evidence>
<keyword evidence="2" id="KW-1185">Reference proteome</keyword>
<reference evidence="1" key="1">
    <citation type="submission" date="2020-09" db="EMBL/GenBank/DDBJ databases">
        <title>Hoyosella lacisalsi sp. nov., a halotolerant actinobacterium isolated from soil of Lake Gudzhirganskoe.</title>
        <authorList>
            <person name="Yang Q."/>
            <person name="Guo P.Y."/>
            <person name="Liu S.W."/>
            <person name="Li F.N."/>
            <person name="Sun C.H."/>
        </authorList>
    </citation>
    <scope>NUCLEOTIDE SEQUENCE</scope>
    <source>
        <strain evidence="1">G463</strain>
    </source>
</reference>
<accession>A0A927PKT1</accession>
<dbReference type="Gene3D" id="3.10.490.10">
    <property type="entry name" value="Gamma-glutamyl cyclotransferase-like"/>
    <property type="match status" value="1"/>
</dbReference>
<name>A0A927PKT1_9ACTN</name>
<evidence type="ECO:0008006" key="3">
    <source>
        <dbReference type="Google" id="ProtNLM"/>
    </source>
</evidence>
<dbReference type="RefSeq" id="WP_192037591.1">
    <property type="nucleotide sequence ID" value="NZ_JACYWE010000001.1"/>
</dbReference>
<sequence length="207" mass="22569">MEARPVEHLWYVAYGSNLVADRFAAYLNGSSATSIYGPHRPAPTTVPPLDTRCLWLDHALYFAGHSQRWTGAVAFVDPAPAPRGQGSCGRGYLIQLDHFTHVAAEENGATGCSWTPDWAIIIMRVGDCAALPVHSHGEPWRGKYNVALRLPDIDGTPALTLTTARDLGVGQPSTAYLQLIENGVRDSRLFADEEIAAYLDGALRRSR</sequence>
<dbReference type="EMBL" id="JACYWE010000001">
    <property type="protein sequence ID" value="MBD8505114.1"/>
    <property type="molecule type" value="Genomic_DNA"/>
</dbReference>
<dbReference type="Proteomes" id="UP000642993">
    <property type="component" value="Unassembled WGS sequence"/>
</dbReference>